<evidence type="ECO:0000313" key="2">
    <source>
        <dbReference type="Proteomes" id="UP000664032"/>
    </source>
</evidence>
<gene>
    <name evidence="1" type="ORF">JR316_0004010</name>
</gene>
<name>A0ACB8H9N4_PSICU</name>
<proteinExistence type="predicted"/>
<keyword evidence="2" id="KW-1185">Reference proteome</keyword>
<protein>
    <submittedName>
        <fullName evidence="1">Uncharacterized protein</fullName>
    </submittedName>
</protein>
<dbReference type="EMBL" id="JAFIQS020000003">
    <property type="protein sequence ID" value="KAH9484528.1"/>
    <property type="molecule type" value="Genomic_DNA"/>
</dbReference>
<organism evidence="1 2">
    <name type="scientific">Psilocybe cubensis</name>
    <name type="common">Psychedelic mushroom</name>
    <name type="synonym">Stropharia cubensis</name>
    <dbReference type="NCBI Taxonomy" id="181762"/>
    <lineage>
        <taxon>Eukaryota</taxon>
        <taxon>Fungi</taxon>
        <taxon>Dikarya</taxon>
        <taxon>Basidiomycota</taxon>
        <taxon>Agaricomycotina</taxon>
        <taxon>Agaricomycetes</taxon>
        <taxon>Agaricomycetidae</taxon>
        <taxon>Agaricales</taxon>
        <taxon>Agaricineae</taxon>
        <taxon>Strophariaceae</taxon>
        <taxon>Psilocybe</taxon>
    </lineage>
</organism>
<dbReference type="Proteomes" id="UP000664032">
    <property type="component" value="Unassembled WGS sequence"/>
</dbReference>
<accession>A0ACB8H9N4</accession>
<sequence>MDSSTLQSANNHSPIDNTTSTDVSAKDYIEFVRQSLSNDSPYLIALRDNPLPTCMGCTNVSKECKGMNPIRCQRCIIFKRVCEKKKSYIVRSSIAHFGMTETVASEMYALHAQSIKTKHNLKLSGTTEDASGSRAAMSPSIFPKGMPPPTDPFFALSDKNLPSSKRTSSPSTSTGLLHQSGLPKTEPVDSVMTAGNENTNMPSKRKRSLADDTQSRVFSPPAQHRGHEHGGYFSDISSVGRFDPRNARPSNGDDEQASKGNDADDDGENHSLRGSDFKDSNDEDSDSTEADEKERAAKKVRLNAAERARSDSRGATPEDFLHPLNFGYHRRAMKDKVARCNKFNKEALDSAQTEIDHLKSLLETTQKHSSFLSGEVNKLRQDVQLLNENNINLSTALHMSRLEIKAIQRRLSEVVVIEKKIMSDCPEDTLNQERPNMEQSEQSDQDMMSVDRDRSSSPVMENEDQDLLRLCDRSKDFREAVPQSDWVLTMANKLDVYTDRVVNEKSHEFIAMHDFFKLAPGHPMKLPNKSNFVNLTGLMVGYRVFDIYAQVRGLHKEREVVMHKKLKTATGPTRFWNYLDNWQKVLLDAKKSLKSLRLFSSPTSSDNSQGSSPLCSLLLHMSQLQGASRGIIILQNFVLACLSVALLRDPKFETIDLPKSPMEFFEIVNNLVPDNTRYDFTENVLTSNRNHDVRNPLTLAALCSPLFLLVGGSLVAHHFDKKELFLVSLIPVMTAKSIGNDLDSNLKEVVSGLWEVIFDCAEGKSQPATALISWLEGLHLDDIDDGGWYHEGDSSESLDNVLAFSLAGNTVPASWQQTVFVAEVNKRALLTSGPTNQPSTSNATGGNAADAIPQETAPHTQSSQGNDPPATPGVNPTSTEGRNQVENKTMDDDAAGESGLPEMPAQTAGQTDNTSPTTSDPTQGKEPEPPNSTTGQNACDDDADKDSDSDSDSDSDADVDADKDKDEDKGNAADNNADADIQKAAPTSPPVVGGKRKRPSLKKRLLSKVQVPRVQIRYTTARPAPRASKVAVVNRFLSGCTAEVKVEAIDIEDLKVDTELPITLDNTKQKRVLFKQSECLVVFDGQGTEIQLRPAFHCGIYAKLLKDAVQAASQANIDGKPVHAASPSKSKIVVMDDLFFNNSHPPKRNAALQNGVIVVLGCKLRNMSFDLDSLSRICDIHKVISVQDQSVDPSDNTDNTGMMRTSTLATIYANKSKKTGKILNALDLPEFFFCEQTCFSTDLKAWQYTQGLAFSKDQIPPISDIRWWLVATADAIHGWHIDCDGLGTIITCEIGMKVIFIALEPSSTSSTPSTSSIDRFANDNFDPIRMVKDSWDVQAICLQRGDQIVIPPNTMHMVYTAEPSICFGAHFYSLHTMKESLCGYIHSFLAHSICTNTAHPNTRSLIHRLVSFYHKSVTSDSSDMPADVAAHLPDLNSLKNIISIISLCSLTILLHVLSPETYTFPEPPHGREATPSATHKLQQYLNETYDLNTFHAADRYKYMHMRALAWRILGWLRLGKLRYKPTSTSKSKSPFPSTKEVHKPDANGYFESDIGDDVLTPFMGNLVLSLLSYNELADQHELRPPVPMTIDAFRSQLMGAFVKAESVTEYVQRHLADAPRKDLIMDFDYGFEWKFERANASQQDIKDFLVNLSGITAQDELYLHGQETNWLIYQTEDVMDVDSDSNSGEEQDDANASVESEADDYDPDLDRRPSKRRK</sequence>
<comment type="caution">
    <text evidence="1">The sequence shown here is derived from an EMBL/GenBank/DDBJ whole genome shotgun (WGS) entry which is preliminary data.</text>
</comment>
<evidence type="ECO:0000313" key="1">
    <source>
        <dbReference type="EMBL" id="KAH9484528.1"/>
    </source>
</evidence>
<reference evidence="1" key="1">
    <citation type="submission" date="2021-10" db="EMBL/GenBank/DDBJ databases">
        <title>Psilocybe cubensis genome.</title>
        <authorList>
            <person name="Mckernan K.J."/>
            <person name="Crawford S."/>
            <person name="Trippe A."/>
            <person name="Kane L.T."/>
            <person name="Mclaughlin S."/>
        </authorList>
    </citation>
    <scope>NUCLEOTIDE SEQUENCE</scope>
    <source>
        <strain evidence="1">MGC-MH-2018</strain>
    </source>
</reference>